<keyword evidence="6" id="KW-1185">Reference proteome</keyword>
<accession>A0A5B2VTS7</accession>
<dbReference type="InterPro" id="IPR007379">
    <property type="entry name" value="Tim44-like_dom"/>
</dbReference>
<dbReference type="Pfam" id="PF04280">
    <property type="entry name" value="Tim44"/>
    <property type="match status" value="1"/>
</dbReference>
<dbReference type="EMBL" id="VUOA01000006">
    <property type="protein sequence ID" value="KAA2242184.1"/>
    <property type="molecule type" value="Genomic_DNA"/>
</dbReference>
<feature type="signal peptide" evidence="3">
    <location>
        <begin position="1"/>
        <end position="23"/>
    </location>
</feature>
<dbReference type="PANTHER" id="PTHR41542:SF1">
    <property type="entry name" value="BLL5807 PROTEIN"/>
    <property type="match status" value="1"/>
</dbReference>
<keyword evidence="2" id="KW-0812">Transmembrane</keyword>
<feature type="region of interest" description="Disordered" evidence="1">
    <location>
        <begin position="32"/>
        <end position="87"/>
    </location>
</feature>
<protein>
    <submittedName>
        <fullName evidence="5">Tim44 domain-containing protein</fullName>
    </submittedName>
</protein>
<dbReference type="OrthoDB" id="9780873at2"/>
<keyword evidence="2" id="KW-0472">Membrane</keyword>
<evidence type="ECO:0000256" key="2">
    <source>
        <dbReference type="SAM" id="Phobius"/>
    </source>
</evidence>
<keyword evidence="2" id="KW-1133">Transmembrane helix</keyword>
<dbReference type="InterPro" id="IPR032710">
    <property type="entry name" value="NTF2-like_dom_sf"/>
</dbReference>
<dbReference type="Gene3D" id="3.10.450.240">
    <property type="match status" value="1"/>
</dbReference>
<name>A0A5B2VTS7_9HYPH</name>
<evidence type="ECO:0000256" key="1">
    <source>
        <dbReference type="SAM" id="MobiDB-lite"/>
    </source>
</evidence>
<keyword evidence="3" id="KW-0732">Signal</keyword>
<sequence>MLNHASRRSFAMVALAAILSLAAADVADARAGRSGSFGSRGGRTYQAPPSTPTAPTQARPFDRTITQPGPAQPGFRQPGAPGNLGTQAARPRFGGGFFAGLLGAGLLGALFGAGFFGGLGGLASILGFVLQVLLIGGLIMLALRFFRRRQEPSFAAQQRSALGGMGGPTGGPGPMGAQRSGLGPMGAMGAAAGTRPGPMGGPAAQAPLQVLPADFEAFERNLVAVQAAYDRGDVGTLRTLTTPEMASYFEGELSDDGRRGVKAHVTDVKLLQGDLAEAWRENGVDYATVAMRYQLREGVTERATGRVIEGDPTRLTEATEVWTFRREPGASWSLSGIQQV</sequence>
<feature type="transmembrane region" description="Helical" evidence="2">
    <location>
        <begin position="97"/>
        <end position="118"/>
    </location>
</feature>
<feature type="domain" description="Tim44-like" evidence="4">
    <location>
        <begin position="200"/>
        <end position="339"/>
    </location>
</feature>
<dbReference type="RefSeq" id="WP_149815455.1">
    <property type="nucleotide sequence ID" value="NZ_VUOA01000006.1"/>
</dbReference>
<evidence type="ECO:0000256" key="3">
    <source>
        <dbReference type="SAM" id="SignalP"/>
    </source>
</evidence>
<dbReference type="AlphaFoldDB" id="A0A5B2VTS7"/>
<feature type="region of interest" description="Disordered" evidence="1">
    <location>
        <begin position="158"/>
        <end position="181"/>
    </location>
</feature>
<gene>
    <name evidence="5" type="ORF">F0L46_02525</name>
</gene>
<feature type="compositionally biased region" description="Gly residues" evidence="1">
    <location>
        <begin position="163"/>
        <end position="174"/>
    </location>
</feature>
<organism evidence="5 6">
    <name type="scientific">Salinarimonas soli</name>
    <dbReference type="NCBI Taxonomy" id="1638099"/>
    <lineage>
        <taxon>Bacteria</taxon>
        <taxon>Pseudomonadati</taxon>
        <taxon>Pseudomonadota</taxon>
        <taxon>Alphaproteobacteria</taxon>
        <taxon>Hyphomicrobiales</taxon>
        <taxon>Salinarimonadaceae</taxon>
        <taxon>Salinarimonas</taxon>
    </lineage>
</organism>
<reference evidence="5 6" key="1">
    <citation type="submission" date="2019-09" db="EMBL/GenBank/DDBJ databases">
        <title>Salinarimonas rosea gen. nov., sp. nov., a new member of the a-2 subgroup of the Proteobacteria.</title>
        <authorList>
            <person name="Liu J."/>
        </authorList>
    </citation>
    <scope>NUCLEOTIDE SEQUENCE [LARGE SCALE GENOMIC DNA]</scope>
    <source>
        <strain evidence="5 6">BN140002</strain>
    </source>
</reference>
<comment type="caution">
    <text evidence="5">The sequence shown here is derived from an EMBL/GenBank/DDBJ whole genome shotgun (WGS) entry which is preliminary data.</text>
</comment>
<evidence type="ECO:0000313" key="5">
    <source>
        <dbReference type="EMBL" id="KAA2242184.1"/>
    </source>
</evidence>
<dbReference type="SUPFAM" id="SSF54427">
    <property type="entry name" value="NTF2-like"/>
    <property type="match status" value="1"/>
</dbReference>
<feature type="transmembrane region" description="Helical" evidence="2">
    <location>
        <begin position="125"/>
        <end position="146"/>
    </location>
</feature>
<dbReference type="SMART" id="SM00978">
    <property type="entry name" value="Tim44"/>
    <property type="match status" value="1"/>
</dbReference>
<proteinExistence type="predicted"/>
<feature type="chain" id="PRO_5023054548" evidence="3">
    <location>
        <begin position="24"/>
        <end position="340"/>
    </location>
</feature>
<reference evidence="5 6" key="2">
    <citation type="submission" date="2019-09" db="EMBL/GenBank/DDBJ databases">
        <authorList>
            <person name="Jin C."/>
        </authorList>
    </citation>
    <scope>NUCLEOTIDE SEQUENCE [LARGE SCALE GENOMIC DNA]</scope>
    <source>
        <strain evidence="5 6">BN140002</strain>
    </source>
</reference>
<evidence type="ECO:0000259" key="4">
    <source>
        <dbReference type="SMART" id="SM00978"/>
    </source>
</evidence>
<dbReference type="PANTHER" id="PTHR41542">
    <property type="entry name" value="BLL5807 PROTEIN"/>
    <property type="match status" value="1"/>
</dbReference>
<evidence type="ECO:0000313" key="6">
    <source>
        <dbReference type="Proteomes" id="UP000323142"/>
    </source>
</evidence>
<dbReference type="Proteomes" id="UP000323142">
    <property type="component" value="Unassembled WGS sequence"/>
</dbReference>